<dbReference type="SUPFAM" id="SSF51735">
    <property type="entry name" value="NAD(P)-binding Rossmann-fold domains"/>
    <property type="match status" value="1"/>
</dbReference>
<dbReference type="Gene3D" id="1.10.1040.10">
    <property type="entry name" value="N-(1-d-carboxylethyl)-l-norvaline Dehydrogenase, domain 2"/>
    <property type="match status" value="1"/>
</dbReference>
<dbReference type="InterPro" id="IPR006176">
    <property type="entry name" value="3-OHacyl-CoA_DH_NAD-bd"/>
</dbReference>
<keyword evidence="7" id="KW-1185">Reference proteome</keyword>
<gene>
    <name evidence="6" type="ORF">R7226_23325</name>
</gene>
<name>A0ABU4HWT4_9ACTN</name>
<dbReference type="PIRSF" id="PIRSF000105">
    <property type="entry name" value="HCDH"/>
    <property type="match status" value="1"/>
</dbReference>
<evidence type="ECO:0000256" key="2">
    <source>
        <dbReference type="ARBA" id="ARBA00009463"/>
    </source>
</evidence>
<feature type="domain" description="3-hydroxyacyl-CoA dehydrogenase NAD binding" evidence="5">
    <location>
        <begin position="5"/>
        <end position="172"/>
    </location>
</feature>
<dbReference type="RefSeq" id="WP_318599763.1">
    <property type="nucleotide sequence ID" value="NZ_JAWSTH010000082.1"/>
</dbReference>
<organism evidence="6 7">
    <name type="scientific">Conexibacter stalactiti</name>
    <dbReference type="NCBI Taxonomy" id="1940611"/>
    <lineage>
        <taxon>Bacteria</taxon>
        <taxon>Bacillati</taxon>
        <taxon>Actinomycetota</taxon>
        <taxon>Thermoleophilia</taxon>
        <taxon>Solirubrobacterales</taxon>
        <taxon>Conexibacteraceae</taxon>
        <taxon>Conexibacter</taxon>
    </lineage>
</organism>
<dbReference type="EMBL" id="JAWSTH010000082">
    <property type="protein sequence ID" value="MDW5597299.1"/>
    <property type="molecule type" value="Genomic_DNA"/>
</dbReference>
<sequence>MEERLGIAGSGAIACGLAATAAQHGEVLLWARSERSADRARGMVSKWCGKLSEEPIADRVTIVSTLEELAGATFLVEAVAEDHATKAGVLSELGRHSNGTAVLATTTSSLSVAELARETGKADRFVGLHVFNPVPKMDLIELAYAPEAVDEVRARARDLCGALGKTAVEVPDIAGFVVNRLLFPYLFSAVDLLEETGMDPAAIDRCMQLGAGHPMGPLALLDYVGLDVSKAIGEAIGTKVPARVEALVAAGDLGKKTGRGFIDWTK</sequence>
<comment type="similarity">
    <text evidence="2">Belongs to the 3-hydroxyacyl-CoA dehydrogenase family.</text>
</comment>
<accession>A0ABU4HWT4</accession>
<dbReference type="PANTHER" id="PTHR48075">
    <property type="entry name" value="3-HYDROXYACYL-COA DEHYDROGENASE FAMILY PROTEIN"/>
    <property type="match status" value="1"/>
</dbReference>
<comment type="caution">
    <text evidence="6">The sequence shown here is derived from an EMBL/GenBank/DDBJ whole genome shotgun (WGS) entry which is preliminary data.</text>
</comment>
<dbReference type="InterPro" id="IPR006108">
    <property type="entry name" value="3HC_DH_C"/>
</dbReference>
<dbReference type="Proteomes" id="UP001284601">
    <property type="component" value="Unassembled WGS sequence"/>
</dbReference>
<dbReference type="InterPro" id="IPR022694">
    <property type="entry name" value="3-OHacyl-CoA_DH"/>
</dbReference>
<evidence type="ECO:0000259" key="5">
    <source>
        <dbReference type="Pfam" id="PF02737"/>
    </source>
</evidence>
<evidence type="ECO:0000259" key="4">
    <source>
        <dbReference type="Pfam" id="PF00725"/>
    </source>
</evidence>
<evidence type="ECO:0000313" key="6">
    <source>
        <dbReference type="EMBL" id="MDW5597299.1"/>
    </source>
</evidence>
<dbReference type="InterPro" id="IPR013328">
    <property type="entry name" value="6PGD_dom2"/>
</dbReference>
<protein>
    <submittedName>
        <fullName evidence="6">3-hydroxyacyl-CoA dehydrogenase family protein</fullName>
    </submittedName>
</protein>
<dbReference type="SUPFAM" id="SSF48179">
    <property type="entry name" value="6-phosphogluconate dehydrogenase C-terminal domain-like"/>
    <property type="match status" value="1"/>
</dbReference>
<dbReference type="InterPro" id="IPR006180">
    <property type="entry name" value="3-OHacyl-CoA_DH_CS"/>
</dbReference>
<dbReference type="Pfam" id="PF00725">
    <property type="entry name" value="3HCDH"/>
    <property type="match status" value="1"/>
</dbReference>
<dbReference type="InterPro" id="IPR036291">
    <property type="entry name" value="NAD(P)-bd_dom_sf"/>
</dbReference>
<keyword evidence="3" id="KW-0560">Oxidoreductase</keyword>
<dbReference type="PANTHER" id="PTHR48075:SF5">
    <property type="entry name" value="3-HYDROXYBUTYRYL-COA DEHYDROGENASE"/>
    <property type="match status" value="1"/>
</dbReference>
<dbReference type="PROSITE" id="PS51257">
    <property type="entry name" value="PROKAR_LIPOPROTEIN"/>
    <property type="match status" value="1"/>
</dbReference>
<reference evidence="7" key="1">
    <citation type="submission" date="2023-07" db="EMBL/GenBank/DDBJ databases">
        <title>Conexibacter stalactiti sp. nov., isolated from stalactites in a lava cave and emended description of the genus Conexibacter.</title>
        <authorList>
            <person name="Lee S.D."/>
        </authorList>
    </citation>
    <scope>NUCLEOTIDE SEQUENCE [LARGE SCALE GENOMIC DNA]</scope>
    <source>
        <strain evidence="7">KCTC 39840</strain>
    </source>
</reference>
<dbReference type="Pfam" id="PF02737">
    <property type="entry name" value="3HCDH_N"/>
    <property type="match status" value="1"/>
</dbReference>
<evidence type="ECO:0000313" key="7">
    <source>
        <dbReference type="Proteomes" id="UP001284601"/>
    </source>
</evidence>
<feature type="domain" description="3-hydroxyacyl-CoA dehydrogenase C-terminal" evidence="4">
    <location>
        <begin position="175"/>
        <end position="264"/>
    </location>
</feature>
<dbReference type="InterPro" id="IPR008927">
    <property type="entry name" value="6-PGluconate_DH-like_C_sf"/>
</dbReference>
<proteinExistence type="inferred from homology"/>
<evidence type="ECO:0000256" key="3">
    <source>
        <dbReference type="ARBA" id="ARBA00023002"/>
    </source>
</evidence>
<evidence type="ECO:0000256" key="1">
    <source>
        <dbReference type="ARBA" id="ARBA00005086"/>
    </source>
</evidence>
<dbReference type="PROSITE" id="PS00067">
    <property type="entry name" value="3HCDH"/>
    <property type="match status" value="1"/>
</dbReference>
<dbReference type="Gene3D" id="3.40.50.720">
    <property type="entry name" value="NAD(P)-binding Rossmann-like Domain"/>
    <property type="match status" value="1"/>
</dbReference>
<comment type="pathway">
    <text evidence="1">Lipid metabolism; butanoate metabolism.</text>
</comment>